<sequence length="30" mass="3375">MLFKLLSDPFVICGLPPYNDNELGGESYNK</sequence>
<accession>A0A0H3B561</accession>
<protein>
    <submittedName>
        <fullName evidence="1">Uncharacterized protein</fullName>
    </submittedName>
</protein>
<proteinExistence type="predicted"/>
<gene>
    <name evidence="1" type="ordered locus">YPK_3314</name>
</gene>
<reference evidence="1" key="1">
    <citation type="submission" date="2008-02" db="EMBL/GenBank/DDBJ databases">
        <title>Complete sequence of Yersinia pseudotuberculosis YPIII.</title>
        <authorList>
            <consortium name="US DOE Joint Genome Institute"/>
            <person name="Challacombe J.F."/>
            <person name="Bruce D."/>
            <person name="Detter J.C."/>
            <person name="Green L."/>
            <person name="Land M."/>
            <person name="Munk C."/>
            <person name="Lindler L.E."/>
            <person name="Nikolich M.P."/>
            <person name="Brettin T."/>
        </authorList>
    </citation>
    <scope>NUCLEOTIDE SEQUENCE</scope>
    <source>
        <strain evidence="1">YPIII</strain>
    </source>
</reference>
<organism evidence="1">
    <name type="scientific">Yersinia pseudotuberculosis serotype O:3 (strain YPIII)</name>
    <dbReference type="NCBI Taxonomy" id="502800"/>
    <lineage>
        <taxon>Bacteria</taxon>
        <taxon>Pseudomonadati</taxon>
        <taxon>Pseudomonadota</taxon>
        <taxon>Gammaproteobacteria</taxon>
        <taxon>Enterobacterales</taxon>
        <taxon>Yersiniaceae</taxon>
        <taxon>Yersinia</taxon>
    </lineage>
</organism>
<name>A0A0H3B561_YERPY</name>
<evidence type="ECO:0000313" key="1">
    <source>
        <dbReference type="EMBL" id="ACA69583.1"/>
    </source>
</evidence>
<dbReference type="AlphaFoldDB" id="A0A0H3B561"/>
<dbReference type="KEGG" id="ypy:YPK_3314"/>
<dbReference type="EMBL" id="CP000950">
    <property type="protein sequence ID" value="ACA69583.1"/>
    <property type="molecule type" value="Genomic_DNA"/>
</dbReference>